<sequence length="164" mass="18768">MACERRIYGLVWLLRESPQPSFIPGEHRSSVKRRGSIRCFCPPPKDARRRFFAAVASTLRRSWKCGAVRTIPDHQLCRGCRRRSSTLYGVRRLGRSQVTEDRDGSENEEMHHSETAHEDMLDIAAFQRLREAKILEEETKGVLGGLQREGETGQRLLVLAGYES</sequence>
<feature type="compositionally biased region" description="Basic and acidic residues" evidence="1">
    <location>
        <begin position="98"/>
        <end position="117"/>
    </location>
</feature>
<evidence type="ECO:0000313" key="2">
    <source>
        <dbReference type="EMBL" id="KAG0719992.1"/>
    </source>
</evidence>
<evidence type="ECO:0000256" key="1">
    <source>
        <dbReference type="SAM" id="MobiDB-lite"/>
    </source>
</evidence>
<dbReference type="Proteomes" id="UP000770661">
    <property type="component" value="Unassembled WGS sequence"/>
</dbReference>
<comment type="caution">
    <text evidence="2">The sequence shown here is derived from an EMBL/GenBank/DDBJ whole genome shotgun (WGS) entry which is preliminary data.</text>
</comment>
<accession>A0A8J4Y3I2</accession>
<proteinExistence type="predicted"/>
<keyword evidence="3" id="KW-1185">Reference proteome</keyword>
<reference evidence="2" key="1">
    <citation type="submission" date="2020-07" db="EMBL/GenBank/DDBJ databases">
        <title>The High-quality genome of the commercially important snow crab, Chionoecetes opilio.</title>
        <authorList>
            <person name="Jeong J.-H."/>
            <person name="Ryu S."/>
        </authorList>
    </citation>
    <scope>NUCLEOTIDE SEQUENCE</scope>
    <source>
        <strain evidence="2">MADBK_172401_WGS</strain>
        <tissue evidence="2">Digestive gland</tissue>
    </source>
</reference>
<name>A0A8J4Y3I2_CHIOP</name>
<dbReference type="EMBL" id="JACEEZ010013567">
    <property type="protein sequence ID" value="KAG0719992.1"/>
    <property type="molecule type" value="Genomic_DNA"/>
</dbReference>
<organism evidence="2 3">
    <name type="scientific">Chionoecetes opilio</name>
    <name type="common">Atlantic snow crab</name>
    <name type="synonym">Cancer opilio</name>
    <dbReference type="NCBI Taxonomy" id="41210"/>
    <lineage>
        <taxon>Eukaryota</taxon>
        <taxon>Metazoa</taxon>
        <taxon>Ecdysozoa</taxon>
        <taxon>Arthropoda</taxon>
        <taxon>Crustacea</taxon>
        <taxon>Multicrustacea</taxon>
        <taxon>Malacostraca</taxon>
        <taxon>Eumalacostraca</taxon>
        <taxon>Eucarida</taxon>
        <taxon>Decapoda</taxon>
        <taxon>Pleocyemata</taxon>
        <taxon>Brachyura</taxon>
        <taxon>Eubrachyura</taxon>
        <taxon>Majoidea</taxon>
        <taxon>Majidae</taxon>
        <taxon>Chionoecetes</taxon>
    </lineage>
</organism>
<gene>
    <name evidence="2" type="ORF">GWK47_049363</name>
</gene>
<protein>
    <submittedName>
        <fullName evidence="2">Uncharacterized protein</fullName>
    </submittedName>
</protein>
<dbReference type="AlphaFoldDB" id="A0A8J4Y3I2"/>
<feature type="region of interest" description="Disordered" evidence="1">
    <location>
        <begin position="96"/>
        <end position="117"/>
    </location>
</feature>
<evidence type="ECO:0000313" key="3">
    <source>
        <dbReference type="Proteomes" id="UP000770661"/>
    </source>
</evidence>